<dbReference type="GO" id="GO:0030246">
    <property type="term" value="F:carbohydrate binding"/>
    <property type="evidence" value="ECO:0007669"/>
    <property type="project" value="InterPro"/>
</dbReference>
<organism evidence="1 2">
    <name type="scientific">Arthrobacter nitrophenolicus</name>
    <dbReference type="NCBI Taxonomy" id="683150"/>
    <lineage>
        <taxon>Bacteria</taxon>
        <taxon>Bacillati</taxon>
        <taxon>Actinomycetota</taxon>
        <taxon>Actinomycetes</taxon>
        <taxon>Micrococcales</taxon>
        <taxon>Micrococcaceae</taxon>
        <taxon>Arthrobacter</taxon>
    </lineage>
</organism>
<keyword evidence="1" id="KW-0378">Hydrolase</keyword>
<dbReference type="OrthoDB" id="9948896at2"/>
<keyword evidence="1" id="KW-0645">Protease</keyword>
<name>A0A4R5Y983_9MICC</name>
<keyword evidence="1" id="KW-0121">Carboxypeptidase</keyword>
<gene>
    <name evidence="1" type="ORF">E2R57_04175</name>
</gene>
<protein>
    <submittedName>
        <fullName evidence="1">Carboxypeptidase regulatory-like domain-containing protein</fullName>
    </submittedName>
</protein>
<evidence type="ECO:0000313" key="1">
    <source>
        <dbReference type="EMBL" id="TDL39682.1"/>
    </source>
</evidence>
<accession>A0A4R5Y983</accession>
<proteinExistence type="predicted"/>
<comment type="caution">
    <text evidence="1">The sequence shown here is derived from an EMBL/GenBank/DDBJ whole genome shotgun (WGS) entry which is preliminary data.</text>
</comment>
<dbReference type="RefSeq" id="WP_133346708.1">
    <property type="nucleotide sequence ID" value="NZ_SMZQ01000002.1"/>
</dbReference>
<reference evidence="1 2" key="1">
    <citation type="submission" date="2019-03" db="EMBL/GenBank/DDBJ databases">
        <title>Genome Sequencing and Assembly of Various Microbes Isolated from Partially Reclaimed Soil and Acid Mine Drainage (AMD) Site.</title>
        <authorList>
            <person name="Steinbock B."/>
            <person name="Bechtold R."/>
            <person name="Sevigny J.L."/>
            <person name="Thomas D."/>
            <person name="Cuthill L.R."/>
            <person name="Aveiro Johannsen E.J."/>
            <person name="Thomas K."/>
            <person name="Ghosh A."/>
        </authorList>
    </citation>
    <scope>NUCLEOTIDE SEQUENCE [LARGE SCALE GENOMIC DNA]</scope>
    <source>
        <strain evidence="1 2">S-A1</strain>
    </source>
</reference>
<dbReference type="Proteomes" id="UP000294621">
    <property type="component" value="Unassembled WGS sequence"/>
</dbReference>
<dbReference type="AlphaFoldDB" id="A0A4R5Y983"/>
<dbReference type="InterPro" id="IPR013784">
    <property type="entry name" value="Carb-bd-like_fold"/>
</dbReference>
<dbReference type="EMBL" id="SMZQ01000002">
    <property type="protein sequence ID" value="TDL39682.1"/>
    <property type="molecule type" value="Genomic_DNA"/>
</dbReference>
<evidence type="ECO:0000313" key="2">
    <source>
        <dbReference type="Proteomes" id="UP000294621"/>
    </source>
</evidence>
<dbReference type="SUPFAM" id="SSF49452">
    <property type="entry name" value="Starch-binding domain-like"/>
    <property type="match status" value="1"/>
</dbReference>
<dbReference type="GO" id="GO:0004180">
    <property type="term" value="F:carboxypeptidase activity"/>
    <property type="evidence" value="ECO:0007669"/>
    <property type="project" value="UniProtKB-KW"/>
</dbReference>
<dbReference type="Gene3D" id="2.60.40.1120">
    <property type="entry name" value="Carboxypeptidase-like, regulatory domain"/>
    <property type="match status" value="1"/>
</dbReference>
<sequence length="198" mass="21086">MISGPEDVTMAVWGANGPIEIGANLTVRVGALSRRGESLVGRTVRVVESGGKEVARGALGEEAWPGTALLWTTIVVPVPSEPGLHSWEAHVDASTLAFSIAAVPVPAHALRVLMINTTNLENTPLPGVHVRAGHYAATTDETGRAELSVPKGTHTLHAWKQGYGRVATTMEVHADVEISLATEVLADKDPQYVREHWL</sequence>